<protein>
    <submittedName>
        <fullName evidence="4">Cystathionine beta-lyase/cystathionine gamma-synthase</fullName>
    </submittedName>
</protein>
<evidence type="ECO:0000313" key="4">
    <source>
        <dbReference type="EMBL" id="MBM7690941.1"/>
    </source>
</evidence>
<evidence type="ECO:0000256" key="2">
    <source>
        <dbReference type="ARBA" id="ARBA00022898"/>
    </source>
</evidence>
<dbReference type="Pfam" id="PF01053">
    <property type="entry name" value="Cys_Met_Meta_PP"/>
    <property type="match status" value="1"/>
</dbReference>
<dbReference type="CDD" id="cd00614">
    <property type="entry name" value="CGS_like"/>
    <property type="match status" value="1"/>
</dbReference>
<dbReference type="Gene3D" id="3.90.1150.10">
    <property type="entry name" value="Aspartate Aminotransferase, domain 1"/>
    <property type="match status" value="1"/>
</dbReference>
<dbReference type="EMBL" id="JAFBFI010000001">
    <property type="protein sequence ID" value="MBM7690941.1"/>
    <property type="molecule type" value="Genomic_DNA"/>
</dbReference>
<dbReference type="Proteomes" id="UP000823486">
    <property type="component" value="Unassembled WGS sequence"/>
</dbReference>
<dbReference type="PANTHER" id="PTHR11808:SF80">
    <property type="entry name" value="CYSTATHIONINE GAMMA-LYASE"/>
    <property type="match status" value="1"/>
</dbReference>
<evidence type="ECO:0000256" key="3">
    <source>
        <dbReference type="RuleBase" id="RU362118"/>
    </source>
</evidence>
<keyword evidence="5" id="KW-1185">Reference proteome</keyword>
<organism evidence="4 5">
    <name type="scientific">Peribacillus deserti</name>
    <dbReference type="NCBI Taxonomy" id="673318"/>
    <lineage>
        <taxon>Bacteria</taxon>
        <taxon>Bacillati</taxon>
        <taxon>Bacillota</taxon>
        <taxon>Bacilli</taxon>
        <taxon>Bacillales</taxon>
        <taxon>Bacillaceae</taxon>
        <taxon>Peribacillus</taxon>
    </lineage>
</organism>
<dbReference type="PANTHER" id="PTHR11808">
    <property type="entry name" value="TRANS-SULFURATION ENZYME FAMILY MEMBER"/>
    <property type="match status" value="1"/>
</dbReference>
<evidence type="ECO:0000313" key="5">
    <source>
        <dbReference type="Proteomes" id="UP000823486"/>
    </source>
</evidence>
<keyword evidence="2 3" id="KW-0663">Pyridoxal phosphate</keyword>
<dbReference type="InterPro" id="IPR015421">
    <property type="entry name" value="PyrdxlP-dep_Trfase_major"/>
</dbReference>
<comment type="similarity">
    <text evidence="3">Belongs to the trans-sulfuration enzymes family.</text>
</comment>
<dbReference type="InterPro" id="IPR015424">
    <property type="entry name" value="PyrdxlP-dep_Trfase"/>
</dbReference>
<gene>
    <name evidence="4" type="ORF">JOC77_000344</name>
</gene>
<dbReference type="Gene3D" id="3.40.640.10">
    <property type="entry name" value="Type I PLP-dependent aspartate aminotransferase-like (Major domain)"/>
    <property type="match status" value="1"/>
</dbReference>
<dbReference type="SUPFAM" id="SSF53383">
    <property type="entry name" value="PLP-dependent transferases"/>
    <property type="match status" value="1"/>
</dbReference>
<sequence length="392" mass="43826">MNKQEEFYRDQRICMNYSEESERFEGAVIPPTYGNTLFTYTNFEAFIEAEKNQQTNYVYRRGTNPTVEAAERKLAALERGETCKCFSSGMAAISASLMASVKSGDHILCISHLYACTLDLLKYLSKFGVKHTIIDSTEIEDIKAAITDQTKVIYMENPTNTYVRIIDLKAVAALAKSKGIRTILDNSWATPLFQKPLTYGIDIVVHSLSKYLGGHSDLMGGALITSKEIMESIFNKEYLLMGGVMGPYEASLLLKGLRSLPLRMLAHQDNAKQIAEFLSSHPKISAVHHPGLPSHPDYEKARDFLTGFSGLISFELKEESFEQVKMVINNMRVFQIGVSWGSYESLVLSPNYGYNVEKIKEEGISSGIIRLSVGLEHADLLIDDLNKALMAR</sequence>
<proteinExistence type="inferred from homology"/>
<accession>A0ABS2QF59</accession>
<dbReference type="RefSeq" id="WP_204537716.1">
    <property type="nucleotide sequence ID" value="NZ_JAFBFI010000001.1"/>
</dbReference>
<reference evidence="4 5" key="1">
    <citation type="submission" date="2021-01" db="EMBL/GenBank/DDBJ databases">
        <title>Genomic Encyclopedia of Type Strains, Phase IV (KMG-IV): sequencing the most valuable type-strain genomes for metagenomic binning, comparative biology and taxonomic classification.</title>
        <authorList>
            <person name="Goeker M."/>
        </authorList>
    </citation>
    <scope>NUCLEOTIDE SEQUENCE [LARGE SCALE GENOMIC DNA]</scope>
    <source>
        <strain evidence="4 5">DSM 105482</strain>
    </source>
</reference>
<dbReference type="InterPro" id="IPR000277">
    <property type="entry name" value="Cys/Met-Metab_PyrdxlP-dep_enz"/>
</dbReference>
<dbReference type="InterPro" id="IPR015422">
    <property type="entry name" value="PyrdxlP-dep_Trfase_small"/>
</dbReference>
<dbReference type="PIRSF" id="PIRSF001434">
    <property type="entry name" value="CGS"/>
    <property type="match status" value="1"/>
</dbReference>
<name>A0ABS2QF59_9BACI</name>
<evidence type="ECO:0000256" key="1">
    <source>
        <dbReference type="ARBA" id="ARBA00001933"/>
    </source>
</evidence>
<comment type="cofactor">
    <cofactor evidence="1 3">
        <name>pyridoxal 5'-phosphate</name>
        <dbReference type="ChEBI" id="CHEBI:597326"/>
    </cofactor>
</comment>
<comment type="caution">
    <text evidence="4">The sequence shown here is derived from an EMBL/GenBank/DDBJ whole genome shotgun (WGS) entry which is preliminary data.</text>
</comment>